<protein>
    <submittedName>
        <fullName evidence="1">Uncharacterized protein</fullName>
    </submittedName>
</protein>
<dbReference type="AlphaFoldDB" id="A0A2T2WRT2"/>
<organism evidence="1 2">
    <name type="scientific">Sulfobacillus benefaciens</name>
    <dbReference type="NCBI Taxonomy" id="453960"/>
    <lineage>
        <taxon>Bacteria</taxon>
        <taxon>Bacillati</taxon>
        <taxon>Bacillota</taxon>
        <taxon>Clostridia</taxon>
        <taxon>Eubacteriales</taxon>
        <taxon>Clostridiales Family XVII. Incertae Sedis</taxon>
        <taxon>Sulfobacillus</taxon>
    </lineage>
</organism>
<sequence>MGDSAITKNFGFYSEKSPKNLALFPAHSKELPWLRWALTRAKRERTFVTKFFPKLFDEMRHGVKVCLYRKGGFPAQTRNREFFWQTARNGK</sequence>
<dbReference type="EMBL" id="PXYT01000064">
    <property type="protein sequence ID" value="PSR24937.1"/>
    <property type="molecule type" value="Genomic_DNA"/>
</dbReference>
<reference evidence="1 2" key="1">
    <citation type="journal article" date="2014" name="BMC Genomics">
        <title>Comparison of environmental and isolate Sulfobacillus genomes reveals diverse carbon, sulfur, nitrogen, and hydrogen metabolisms.</title>
        <authorList>
            <person name="Justice N.B."/>
            <person name="Norman A."/>
            <person name="Brown C.T."/>
            <person name="Singh A."/>
            <person name="Thomas B.C."/>
            <person name="Banfield J.F."/>
        </authorList>
    </citation>
    <scope>NUCLEOTIDE SEQUENCE [LARGE SCALE GENOMIC DNA]</scope>
    <source>
        <strain evidence="1">AMDSBA1</strain>
    </source>
</reference>
<evidence type="ECO:0000313" key="1">
    <source>
        <dbReference type="EMBL" id="PSR24937.1"/>
    </source>
</evidence>
<proteinExistence type="predicted"/>
<evidence type="ECO:0000313" key="2">
    <source>
        <dbReference type="Proteomes" id="UP000242699"/>
    </source>
</evidence>
<name>A0A2T2WRT2_9FIRM</name>
<comment type="caution">
    <text evidence="1">The sequence shown here is derived from an EMBL/GenBank/DDBJ whole genome shotgun (WGS) entry which is preliminary data.</text>
</comment>
<accession>A0A2T2WRT2</accession>
<dbReference type="Proteomes" id="UP000242699">
    <property type="component" value="Unassembled WGS sequence"/>
</dbReference>
<gene>
    <name evidence="1" type="ORF">C7B43_17905</name>
</gene>